<dbReference type="GeneID" id="121846180"/>
<keyword evidence="4" id="KW-1185">Reference proteome</keyword>
<keyword evidence="2" id="KW-0040">ANK repeat</keyword>
<protein>
    <submittedName>
        <fullName evidence="3">Uncharacterized protein</fullName>
    </submittedName>
</protein>
<reference evidence="3" key="3">
    <citation type="submission" date="2025-09" db="UniProtKB">
        <authorList>
            <consortium name="Ensembl"/>
        </authorList>
    </citation>
    <scope>IDENTIFICATION</scope>
</reference>
<dbReference type="Ensembl" id="ENSOTST00005124149.1">
    <property type="protein sequence ID" value="ENSOTSP00005123881.1"/>
    <property type="gene ID" value="ENSOTSG00005075023.1"/>
</dbReference>
<dbReference type="KEGG" id="otw:121846180"/>
<evidence type="ECO:0000313" key="3">
    <source>
        <dbReference type="Ensembl" id="ENSOTSP00005123881.1"/>
    </source>
</evidence>
<keyword evidence="1" id="KW-0677">Repeat</keyword>
<proteinExistence type="predicted"/>
<dbReference type="PANTHER" id="PTHR24156:SF7">
    <property type="entry name" value="ANKYRIN REPEAT DOMAIN-CONTAINING PROTEIN 34B-LIKE"/>
    <property type="match status" value="1"/>
</dbReference>
<dbReference type="RefSeq" id="XP_042175431.1">
    <property type="nucleotide sequence ID" value="XM_042319497.1"/>
</dbReference>
<dbReference type="Pfam" id="PF12796">
    <property type="entry name" value="Ank_2"/>
    <property type="match status" value="1"/>
</dbReference>
<sequence>MTEGKEISYSIAMAANIPPPNPMVLTGDWNTNWDNFRDEFEDYALATGLHEKPNEVQAATLRSLMGSECRHIYRHNLTLTARLQCDAKAILDALENYFKPARNVIYERFVFGSCKQEEGGAQVNERNPGGETPLLALCKALRREPTGPGTLKLLRYLLDNQADPNAQDRSGRTALMYSCMERAGAQLASTLLSAGSDPSMADYSGASAMVYTINAQHQPTLQVSREEGCVCVDVFNFTWWDQNRGDEGEEERRSGSETLC</sequence>
<dbReference type="InterPro" id="IPR042637">
    <property type="entry name" value="AN34A/B/C"/>
</dbReference>
<dbReference type="AlphaFoldDB" id="A0AAZ3Q4Q9"/>
<dbReference type="PANTHER" id="PTHR24156">
    <property type="entry name" value="ANK_REP_REGION DOMAIN-CONTAINING PROTEIN"/>
    <property type="match status" value="1"/>
</dbReference>
<dbReference type="Proteomes" id="UP000694402">
    <property type="component" value="Unassembled WGS sequence"/>
</dbReference>
<reference evidence="3" key="2">
    <citation type="submission" date="2025-08" db="UniProtKB">
        <authorList>
            <consortium name="Ensembl"/>
        </authorList>
    </citation>
    <scope>IDENTIFICATION</scope>
</reference>
<dbReference type="GeneTree" id="ENSGT00390000012355"/>
<reference evidence="4" key="1">
    <citation type="journal article" date="2018" name="PLoS ONE">
        <title>Chinook salmon (Oncorhynchus tshawytscha) genome and transcriptome.</title>
        <authorList>
            <person name="Christensen K.A."/>
            <person name="Leong J.S."/>
            <person name="Sakhrani D."/>
            <person name="Biagi C.A."/>
            <person name="Minkley D.R."/>
            <person name="Withler R.E."/>
            <person name="Rondeau E.B."/>
            <person name="Koop B.F."/>
            <person name="Devlin R.H."/>
        </authorList>
    </citation>
    <scope>NUCLEOTIDE SEQUENCE [LARGE SCALE GENOMIC DNA]</scope>
</reference>
<accession>A0AAZ3Q4Q9</accession>
<name>A0AAZ3Q4Q9_ONCTS</name>
<evidence type="ECO:0000256" key="1">
    <source>
        <dbReference type="ARBA" id="ARBA00022737"/>
    </source>
</evidence>
<evidence type="ECO:0000313" key="4">
    <source>
        <dbReference type="Proteomes" id="UP000694402"/>
    </source>
</evidence>
<organism evidence="3 4">
    <name type="scientific">Oncorhynchus tshawytscha</name>
    <name type="common">Chinook salmon</name>
    <name type="synonym">Salmo tshawytscha</name>
    <dbReference type="NCBI Taxonomy" id="74940"/>
    <lineage>
        <taxon>Eukaryota</taxon>
        <taxon>Metazoa</taxon>
        <taxon>Chordata</taxon>
        <taxon>Craniata</taxon>
        <taxon>Vertebrata</taxon>
        <taxon>Euteleostomi</taxon>
        <taxon>Actinopterygii</taxon>
        <taxon>Neopterygii</taxon>
        <taxon>Teleostei</taxon>
        <taxon>Protacanthopterygii</taxon>
        <taxon>Salmoniformes</taxon>
        <taxon>Salmonidae</taxon>
        <taxon>Salmoninae</taxon>
        <taxon>Oncorhynchus</taxon>
    </lineage>
</organism>
<gene>
    <name evidence="3" type="primary">LOC121846180</name>
</gene>
<dbReference type="InterPro" id="IPR002110">
    <property type="entry name" value="Ankyrin_rpt"/>
</dbReference>
<evidence type="ECO:0000256" key="2">
    <source>
        <dbReference type="ARBA" id="ARBA00023043"/>
    </source>
</evidence>
<dbReference type="SMART" id="SM00248">
    <property type="entry name" value="ANK"/>
    <property type="match status" value="2"/>
</dbReference>